<evidence type="ECO:0000313" key="4">
    <source>
        <dbReference type="Proteomes" id="UP000078446"/>
    </source>
</evidence>
<protein>
    <submittedName>
        <fullName evidence="1">Uncharacterized protein</fullName>
    </submittedName>
</protein>
<name>A0A198UWR6_MORCA</name>
<evidence type="ECO:0000313" key="1">
    <source>
        <dbReference type="EMBL" id="OAU96581.1"/>
    </source>
</evidence>
<dbReference type="EMBL" id="LXHC01000017">
    <property type="protein sequence ID" value="OAU96581.1"/>
    <property type="molecule type" value="Genomic_DNA"/>
</dbReference>
<dbReference type="AlphaFoldDB" id="A0A198UWR6"/>
<sequence>MPDKKLIACRFKQVFFMANTKGSHILAKIIYVKVIIIDF</sequence>
<dbReference type="PATRIC" id="fig|480.236.peg.543"/>
<proteinExistence type="predicted"/>
<dbReference type="Proteomes" id="UP000078228">
    <property type="component" value="Unassembled WGS sequence"/>
</dbReference>
<comment type="caution">
    <text evidence="1">The sequence shown here is derived from an EMBL/GenBank/DDBJ whole genome shotgun (WGS) entry which is preliminary data.</text>
</comment>
<organism evidence="1 3">
    <name type="scientific">Moraxella catarrhalis</name>
    <name type="common">Branhamella catarrhalis</name>
    <dbReference type="NCBI Taxonomy" id="480"/>
    <lineage>
        <taxon>Bacteria</taxon>
        <taxon>Pseudomonadati</taxon>
        <taxon>Pseudomonadota</taxon>
        <taxon>Gammaproteobacteria</taxon>
        <taxon>Moraxellales</taxon>
        <taxon>Moraxellaceae</taxon>
        <taxon>Moraxella</taxon>
    </lineage>
</organism>
<evidence type="ECO:0000313" key="2">
    <source>
        <dbReference type="EMBL" id="OAV00776.1"/>
    </source>
</evidence>
<gene>
    <name evidence="2" type="ORF">AO382_1113</name>
    <name evidence="1" type="ORF">AO384_0939</name>
</gene>
<keyword evidence="3" id="KW-1185">Reference proteome</keyword>
<evidence type="ECO:0000313" key="3">
    <source>
        <dbReference type="Proteomes" id="UP000078228"/>
    </source>
</evidence>
<dbReference type="Proteomes" id="UP000078446">
    <property type="component" value="Unassembled WGS sequence"/>
</dbReference>
<accession>A0A198UWR6</accession>
<reference evidence="3 4" key="1">
    <citation type="journal article" date="2016" name="Genome Biol. Evol.">
        <title>Comparative Genomic Analyses of the Moraxella catarrhalis Serosensitive and Seroresistant Lineages Demonstrate Their Independent Evolution.</title>
        <authorList>
            <person name="Earl J.P."/>
            <person name="de Vries S.P."/>
            <person name="Ahmed A."/>
            <person name="Powell E."/>
            <person name="Schultz M.P."/>
            <person name="Hermans P.W."/>
            <person name="Hill D.J."/>
            <person name="Zhou Z."/>
            <person name="Constantinidou C.I."/>
            <person name="Hu F.Z."/>
            <person name="Bootsma H.J."/>
            <person name="Ehrlich G.D."/>
        </authorList>
    </citation>
    <scope>NUCLEOTIDE SEQUENCE [LARGE SCALE GENOMIC DNA]</scope>
    <source>
        <strain evidence="1 3">Z7542</strain>
        <strain evidence="2 4">Z7574</strain>
    </source>
</reference>
<dbReference type="EMBL" id="LXHE01000010">
    <property type="protein sequence ID" value="OAV00776.1"/>
    <property type="molecule type" value="Genomic_DNA"/>
</dbReference>